<feature type="compositionally biased region" description="Gly residues" evidence="1">
    <location>
        <begin position="771"/>
        <end position="784"/>
    </location>
</feature>
<dbReference type="EMBL" id="QSSA01000051">
    <property type="protein sequence ID" value="RGL54649.1"/>
    <property type="molecule type" value="Genomic_DNA"/>
</dbReference>
<proteinExistence type="predicted"/>
<dbReference type="Gene3D" id="2.160.20.110">
    <property type="match status" value="1"/>
</dbReference>
<feature type="signal peptide" evidence="2">
    <location>
        <begin position="1"/>
        <end position="17"/>
    </location>
</feature>
<protein>
    <recommendedName>
        <fullName evidence="5">GLUG domain-containing protein</fullName>
    </recommendedName>
</protein>
<evidence type="ECO:0000313" key="3">
    <source>
        <dbReference type="EMBL" id="RGL54649.1"/>
    </source>
</evidence>
<evidence type="ECO:0008006" key="5">
    <source>
        <dbReference type="Google" id="ProtNLM"/>
    </source>
</evidence>
<keyword evidence="2" id="KW-0732">Signal</keyword>
<dbReference type="Proteomes" id="UP000261187">
    <property type="component" value="Unassembled WGS sequence"/>
</dbReference>
<dbReference type="AlphaFoldDB" id="A0AA92SVZ5"/>
<reference evidence="3 4" key="1">
    <citation type="submission" date="2018-08" db="EMBL/GenBank/DDBJ databases">
        <title>A genome reference for cultivated species of the human gut microbiota.</title>
        <authorList>
            <person name="Zou Y."/>
            <person name="Xue W."/>
            <person name="Luo G."/>
        </authorList>
    </citation>
    <scope>NUCLEOTIDE SEQUENCE [LARGE SCALE GENOMIC DNA]</scope>
    <source>
        <strain evidence="3 4">TF06-40</strain>
    </source>
</reference>
<evidence type="ECO:0000313" key="4">
    <source>
        <dbReference type="Proteomes" id="UP000261187"/>
    </source>
</evidence>
<accession>A0AA92SVZ5</accession>
<comment type="caution">
    <text evidence="3">The sequence shown here is derived from an EMBL/GenBank/DDBJ whole genome shotgun (WGS) entry which is preliminary data.</text>
</comment>
<sequence>MLLLVMAILMPYGGAWAQTPKRPAKGNGTVNNPFLISTAAELAWFRDYVNGTIVDDGKAAGTTHPAASAMLTADIDLKNYCHAAEDGKELLSWIPIGNYSNRWEGNMDGQGHTISNLYIKTAQKNVGFFGYTNDGATIQDLIFDNAKVENVSTTNKKANYTGILAGYAYGDSPSHIKGIKTTNNCTVIGQDNTGGIVGGADINLENCENHSSVKGKSQVGGIAGECYERNIKRCTNYGTVENNANSYYVSGIIGLAYRTSIEDCANYGKITGCYAGGIAGIMMQNTSIQNVFSYGDVTKTNGNSGIIIGYVEGGTLTAKGIVAYNKEALLNNSSDNIKIVGEGSLTFDDGKEEADVVKAFTKQQIKSGEVAWLLNGSTSAPTEGSTLAWYQKLGENGDAYPVLTSTGENTVYEAYHHGEKDRFFSNTVANQHSVAYNAEAEDEANGNHDLSYEAGEYTWTEAEDKTQVPSVAVTYTCKVCGKTETPQMTVEHDAEHDNVEATCTEDGHKYYKTSYAFNAKAIFSNAYTQTLPALGHNMSEDVTFNDSKSIYQKGCTRADCDYHDYYATSDGSIEAKPNDDASAFTVEAFTLNDATVYNSKAKFTVKQLSYTRSFTHDKWQALYVPFETEVTEELLKDFELAAPNNLHEYELADGKTKISLEAKLMKSGYTIKALRPYLIRAKEAGEKTIQLTDCSLKEAAEDSYVDCSSVLRHYKFIGTLQGKTSFDTSADFVLQQGVFLGTETDTQLKPMRWYLNATDRNTDMGILPGSGNNGDGGGADGGNGSTQASRSINITIVDGDATTGIDDLHVITEQTSGSKNGARLGIYDLQGRKLSQEPQNGVYIKDGKKVIK</sequence>
<gene>
    <name evidence="3" type="ORF">DXC61_14635</name>
</gene>
<feature type="region of interest" description="Disordered" evidence="1">
    <location>
        <begin position="766"/>
        <end position="787"/>
    </location>
</feature>
<organism evidence="3 4">
    <name type="scientific">Segatella copri</name>
    <dbReference type="NCBI Taxonomy" id="165179"/>
    <lineage>
        <taxon>Bacteria</taxon>
        <taxon>Pseudomonadati</taxon>
        <taxon>Bacteroidota</taxon>
        <taxon>Bacteroidia</taxon>
        <taxon>Bacteroidales</taxon>
        <taxon>Prevotellaceae</taxon>
        <taxon>Segatella</taxon>
    </lineage>
</organism>
<name>A0AA92SVZ5_9BACT</name>
<evidence type="ECO:0000256" key="2">
    <source>
        <dbReference type="SAM" id="SignalP"/>
    </source>
</evidence>
<feature type="chain" id="PRO_5041648718" description="GLUG domain-containing protein" evidence="2">
    <location>
        <begin position="18"/>
        <end position="852"/>
    </location>
</feature>
<evidence type="ECO:0000256" key="1">
    <source>
        <dbReference type="SAM" id="MobiDB-lite"/>
    </source>
</evidence>